<sequence>MSSFYKLNTNHPSNYVLSNVADMAVETVWGIQSVAHKQHKGLIAQVSDNISKGFLEDRGFETLYHTYFSKLNVRDYKGNPVISILDLEDDLKHEVLLLLRDHYERINRVNPASANIDYRQLTYNQASFDFEHSIVRLSRQHVVAAILIFQAQEDYRLGWTFGDDVPTIIDLWHDLLGILPVGSVLYADFRDTDYLGMSVYHAFNWHRFDQPQTTLLWRDNANNLR</sequence>
<dbReference type="AlphaFoldDB" id="A0A5A5U3Z2"/>
<evidence type="ECO:0000313" key="2">
    <source>
        <dbReference type="Proteomes" id="UP000323274"/>
    </source>
</evidence>
<gene>
    <name evidence="1" type="ORF">LCIT_18150</name>
</gene>
<reference evidence="1 2" key="1">
    <citation type="submission" date="2019-04" db="EMBL/GenBank/DDBJ databases">
        <title>A pseudo-fructophilic Leuconostoc citreum strain F192-5 isolated from peel of satsuma mandarin: the first report for isolation and characterization of strain-dependent fructophilic-like characteristics.</title>
        <authorList>
            <person name="Maeno S."/>
            <person name="Tanizawa Y."/>
            <person name="Kajikawa A."/>
            <person name="Kanesaki Y."/>
            <person name="Kubota E."/>
            <person name="Arita M."/>
            <person name="Leon D."/>
            <person name="Endo A."/>
        </authorList>
    </citation>
    <scope>NUCLEOTIDE SEQUENCE [LARGE SCALE GENOMIC DNA]</scope>
    <source>
        <strain evidence="1 2">F192-5</strain>
    </source>
</reference>
<comment type="caution">
    <text evidence="1">The sequence shown here is derived from an EMBL/GenBank/DDBJ whole genome shotgun (WGS) entry which is preliminary data.</text>
</comment>
<dbReference type="EMBL" id="BJJW01000016">
    <property type="protein sequence ID" value="GDZ84573.1"/>
    <property type="molecule type" value="Genomic_DNA"/>
</dbReference>
<dbReference type="Proteomes" id="UP000323274">
    <property type="component" value="Unassembled WGS sequence"/>
</dbReference>
<accession>A0A5A5U3Z2</accession>
<protein>
    <recommendedName>
        <fullName evidence="3">GNAT family N-acetyltransferase</fullName>
    </recommendedName>
</protein>
<proteinExistence type="predicted"/>
<evidence type="ECO:0000313" key="1">
    <source>
        <dbReference type="EMBL" id="GDZ84573.1"/>
    </source>
</evidence>
<name>A0A5A5U3Z2_LEUCI</name>
<dbReference type="RefSeq" id="WP_004901344.1">
    <property type="nucleotide sequence ID" value="NZ_BJJW01000016.1"/>
</dbReference>
<evidence type="ECO:0008006" key="3">
    <source>
        <dbReference type="Google" id="ProtNLM"/>
    </source>
</evidence>
<organism evidence="1 2">
    <name type="scientific">Leuconostoc citreum</name>
    <dbReference type="NCBI Taxonomy" id="33964"/>
    <lineage>
        <taxon>Bacteria</taxon>
        <taxon>Bacillati</taxon>
        <taxon>Bacillota</taxon>
        <taxon>Bacilli</taxon>
        <taxon>Lactobacillales</taxon>
        <taxon>Lactobacillaceae</taxon>
        <taxon>Leuconostoc</taxon>
    </lineage>
</organism>